<evidence type="ECO:0000259" key="8">
    <source>
        <dbReference type="Pfam" id="PF02384"/>
    </source>
</evidence>
<dbReference type="PRINTS" id="PR00507">
    <property type="entry name" value="N12N6MTFRASE"/>
</dbReference>
<dbReference type="PANTHER" id="PTHR42933">
    <property type="entry name" value="SLR6095 PROTEIN"/>
    <property type="match status" value="1"/>
</dbReference>
<keyword evidence="5" id="KW-0949">S-adenosyl-L-methionine</keyword>
<protein>
    <recommendedName>
        <fullName evidence="2">site-specific DNA-methyltransferase (adenine-specific)</fullName>
        <ecNumber evidence="2">2.1.1.72</ecNumber>
    </recommendedName>
</protein>
<keyword evidence="4" id="KW-0808">Transferase</keyword>
<accession>A0ABT8DB10</accession>
<dbReference type="EC" id="2.1.1.72" evidence="2"/>
<evidence type="ECO:0000313" key="10">
    <source>
        <dbReference type="Proteomes" id="UP001243846"/>
    </source>
</evidence>
<dbReference type="Pfam" id="PF02384">
    <property type="entry name" value="N6_Mtase"/>
    <property type="match status" value="1"/>
</dbReference>
<dbReference type="InterPro" id="IPR003356">
    <property type="entry name" value="DNA_methylase_A-5"/>
</dbReference>
<dbReference type="GO" id="GO:0008168">
    <property type="term" value="F:methyltransferase activity"/>
    <property type="evidence" value="ECO:0007669"/>
    <property type="project" value="UniProtKB-KW"/>
</dbReference>
<comment type="similarity">
    <text evidence="1">Belongs to the N(4)/N(6)-methyltransferase family.</text>
</comment>
<name>A0ABT8DB10_9RHOB</name>
<comment type="caution">
    <text evidence="9">The sequence shown here is derived from an EMBL/GenBank/DDBJ whole genome shotgun (WGS) entry which is preliminary data.</text>
</comment>
<reference evidence="10" key="1">
    <citation type="journal article" date="2019" name="Int. J. Syst. Evol. Microbiol.">
        <title>The Global Catalogue of Microorganisms (GCM) 10K type strain sequencing project: providing services to taxonomists for standard genome sequencing and annotation.</title>
        <authorList>
            <consortium name="The Broad Institute Genomics Platform"/>
            <consortium name="The Broad Institute Genome Sequencing Center for Infectious Disease"/>
            <person name="Wu L."/>
            <person name="Ma J."/>
        </authorList>
    </citation>
    <scope>NUCLEOTIDE SEQUENCE [LARGE SCALE GENOMIC DNA]</scope>
    <source>
        <strain evidence="10">CECT 8482</strain>
    </source>
</reference>
<organism evidence="9 10">
    <name type="scientific">Paracoccus cavernae</name>
    <dbReference type="NCBI Taxonomy" id="1571207"/>
    <lineage>
        <taxon>Bacteria</taxon>
        <taxon>Pseudomonadati</taxon>
        <taxon>Pseudomonadota</taxon>
        <taxon>Alphaproteobacteria</taxon>
        <taxon>Rhodobacterales</taxon>
        <taxon>Paracoccaceae</taxon>
        <taxon>Paracoccus</taxon>
    </lineage>
</organism>
<proteinExistence type="inferred from homology"/>
<evidence type="ECO:0000313" key="9">
    <source>
        <dbReference type="EMBL" id="MDN3712524.1"/>
    </source>
</evidence>
<comment type="catalytic activity">
    <reaction evidence="7">
        <text>a 2'-deoxyadenosine in DNA + S-adenosyl-L-methionine = an N(6)-methyl-2'-deoxyadenosine in DNA + S-adenosyl-L-homocysteine + H(+)</text>
        <dbReference type="Rhea" id="RHEA:15197"/>
        <dbReference type="Rhea" id="RHEA-COMP:12418"/>
        <dbReference type="Rhea" id="RHEA-COMP:12419"/>
        <dbReference type="ChEBI" id="CHEBI:15378"/>
        <dbReference type="ChEBI" id="CHEBI:57856"/>
        <dbReference type="ChEBI" id="CHEBI:59789"/>
        <dbReference type="ChEBI" id="CHEBI:90615"/>
        <dbReference type="ChEBI" id="CHEBI:90616"/>
        <dbReference type="EC" id="2.1.1.72"/>
    </reaction>
</comment>
<dbReference type="Gene3D" id="3.40.50.150">
    <property type="entry name" value="Vaccinia Virus protein VP39"/>
    <property type="match status" value="1"/>
</dbReference>
<evidence type="ECO:0000256" key="4">
    <source>
        <dbReference type="ARBA" id="ARBA00022679"/>
    </source>
</evidence>
<evidence type="ECO:0000256" key="5">
    <source>
        <dbReference type="ARBA" id="ARBA00022691"/>
    </source>
</evidence>
<evidence type="ECO:0000256" key="2">
    <source>
        <dbReference type="ARBA" id="ARBA00011900"/>
    </source>
</evidence>
<feature type="domain" description="DNA methylase adenine-specific" evidence="8">
    <location>
        <begin position="1"/>
        <end position="66"/>
    </location>
</feature>
<evidence type="ECO:0000256" key="7">
    <source>
        <dbReference type="ARBA" id="ARBA00047942"/>
    </source>
</evidence>
<dbReference type="SUPFAM" id="SSF53335">
    <property type="entry name" value="S-adenosyl-L-methionine-dependent methyltransferases"/>
    <property type="match status" value="1"/>
</dbReference>
<dbReference type="PANTHER" id="PTHR42933:SF4">
    <property type="entry name" value="TYPE I RESTRICTION ENZYME ECOKI METHYLASE SUBUNIT"/>
    <property type="match status" value="1"/>
</dbReference>
<dbReference type="InterPro" id="IPR051537">
    <property type="entry name" value="DNA_Adenine_Mtase"/>
</dbReference>
<keyword evidence="6" id="KW-0680">Restriction system</keyword>
<dbReference type="InterPro" id="IPR029063">
    <property type="entry name" value="SAM-dependent_MTases_sf"/>
</dbReference>
<evidence type="ECO:0000256" key="1">
    <source>
        <dbReference type="ARBA" id="ARBA00006594"/>
    </source>
</evidence>
<dbReference type="GO" id="GO:0032259">
    <property type="term" value="P:methylation"/>
    <property type="evidence" value="ECO:0007669"/>
    <property type="project" value="UniProtKB-KW"/>
</dbReference>
<keyword evidence="3 9" id="KW-0489">Methyltransferase</keyword>
<dbReference type="Proteomes" id="UP001243846">
    <property type="component" value="Unassembled WGS sequence"/>
</dbReference>
<keyword evidence="10" id="KW-1185">Reference proteome</keyword>
<dbReference type="EMBL" id="JAUFRC010000001">
    <property type="protein sequence ID" value="MDN3712524.1"/>
    <property type="molecule type" value="Genomic_DNA"/>
</dbReference>
<evidence type="ECO:0000256" key="6">
    <source>
        <dbReference type="ARBA" id="ARBA00022747"/>
    </source>
</evidence>
<evidence type="ECO:0000256" key="3">
    <source>
        <dbReference type="ARBA" id="ARBA00022603"/>
    </source>
</evidence>
<gene>
    <name evidence="9" type="ORF">QWZ10_13560</name>
</gene>
<sequence length="96" mass="10532">MYEGLMQKVMSDSKSKAGQYFTPRALIDSIIRLIQPQPGEIVQDPAAGTAGFLIAADRYIKDATDDLFTLSEDQGNFQRRQAFRGTNGCPTPTAFA</sequence>